<dbReference type="RefSeq" id="WP_138157622.1">
    <property type="nucleotide sequence ID" value="NZ_CP039381.1"/>
</dbReference>
<keyword evidence="2" id="KW-1185">Reference proteome</keyword>
<dbReference type="EMBL" id="CP039381">
    <property type="protein sequence ID" value="QCT07628.1"/>
    <property type="molecule type" value="Genomic_DNA"/>
</dbReference>
<reference evidence="1 2" key="1">
    <citation type="submission" date="2019-04" db="EMBL/GenBank/DDBJ databases">
        <authorList>
            <person name="Embree M."/>
            <person name="Gaffney J.R."/>
        </authorList>
    </citation>
    <scope>NUCLEOTIDE SEQUENCE [LARGE SCALE GENOMIC DNA]</scope>
    <source>
        <strain evidence="1 2">JE7A12</strain>
    </source>
</reference>
<gene>
    <name evidence="1" type="ORF">E5Z56_09785</name>
</gene>
<proteinExistence type="predicted"/>
<evidence type="ECO:0008006" key="3">
    <source>
        <dbReference type="Google" id="ProtNLM"/>
    </source>
</evidence>
<accession>A0A4P8Y2T6</accession>
<name>A0A4P8Y2T6_9FIRM</name>
<evidence type="ECO:0000313" key="2">
    <source>
        <dbReference type="Proteomes" id="UP000301475"/>
    </source>
</evidence>
<dbReference type="KEGG" id="ruj:E5Z56_09785"/>
<dbReference type="Proteomes" id="UP000301475">
    <property type="component" value="Chromosome"/>
</dbReference>
<dbReference type="NCBIfam" id="NF047593">
    <property type="entry name" value="IS66_ISAeme5_TnpA"/>
    <property type="match status" value="1"/>
</dbReference>
<dbReference type="OrthoDB" id="9808061at2"/>
<dbReference type="AlphaFoldDB" id="A0A4P8Y2T6"/>
<organism evidence="1 2">
    <name type="scientific">Ruminococcus bovis</name>
    <dbReference type="NCBI Taxonomy" id="2564099"/>
    <lineage>
        <taxon>Bacteria</taxon>
        <taxon>Bacillati</taxon>
        <taxon>Bacillota</taxon>
        <taxon>Clostridia</taxon>
        <taxon>Eubacteriales</taxon>
        <taxon>Oscillospiraceae</taxon>
        <taxon>Ruminococcus</taxon>
    </lineage>
</organism>
<protein>
    <recommendedName>
        <fullName evidence="3">Transposase</fullName>
    </recommendedName>
</protein>
<evidence type="ECO:0000313" key="1">
    <source>
        <dbReference type="EMBL" id="QCT07628.1"/>
    </source>
</evidence>
<sequence>MNKGIRTLRQEQNLALWANQVEKCNNSGLSVAQWCRNNNIPVSTFWSRQKKVYEAYTQKNRPQFIEVSVEPEVNANSPMISIKRNDFTVEINNGADEATITAVLRAMENA</sequence>